<reference evidence="1" key="1">
    <citation type="submission" date="2021-01" db="EMBL/GenBank/DDBJ databases">
        <title>Whole genome shotgun sequence of Actinoplanes capillaceus NBRC 16408.</title>
        <authorList>
            <person name="Komaki H."/>
            <person name="Tamura T."/>
        </authorList>
    </citation>
    <scope>NUCLEOTIDE SEQUENCE [LARGE SCALE GENOMIC DNA]</scope>
    <source>
        <strain evidence="1">NBRC 16408</strain>
    </source>
</reference>
<name>A0ABQ3WWS1_9ACTN</name>
<accession>A0ABQ3WWS1</accession>
<sequence>MGRDIRLQDFCNNYANRPGPARMGRSGAKRKGVSQFGSIVTVTRPVPGTRSAFGTALRTIDVVAFSVSRMAM</sequence>
<organism evidence="1">
    <name type="scientific">Actinoplanes campanulatus</name>
    <dbReference type="NCBI Taxonomy" id="113559"/>
    <lineage>
        <taxon>Bacteria</taxon>
        <taxon>Bacillati</taxon>
        <taxon>Actinomycetota</taxon>
        <taxon>Actinomycetes</taxon>
        <taxon>Micromonosporales</taxon>
        <taxon>Micromonosporaceae</taxon>
        <taxon>Actinoplanes</taxon>
    </lineage>
</organism>
<dbReference type="EMBL" id="BOMF01000157">
    <property type="protein sequence ID" value="GID50743.1"/>
    <property type="molecule type" value="Genomic_DNA"/>
</dbReference>
<evidence type="ECO:0000313" key="1">
    <source>
        <dbReference type="EMBL" id="GID50743.1"/>
    </source>
</evidence>
<protein>
    <submittedName>
        <fullName evidence="1">Uncharacterized protein</fullName>
    </submittedName>
</protein>
<proteinExistence type="predicted"/>
<gene>
    <name evidence="1" type="ORF">Aca07nite_80180</name>
</gene>
<comment type="caution">
    <text evidence="1">The sequence shown here is derived from an EMBL/GenBank/DDBJ whole genome shotgun (WGS) entry which is preliminary data.</text>
</comment>